<proteinExistence type="predicted"/>
<dbReference type="Pfam" id="PF11743">
    <property type="entry name" value="DUF3301"/>
    <property type="match status" value="1"/>
</dbReference>
<dbReference type="EMBL" id="JAOWKX010000004">
    <property type="protein sequence ID" value="MCV2884976.1"/>
    <property type="molecule type" value="Genomic_DNA"/>
</dbReference>
<reference evidence="1 2" key="1">
    <citation type="submission" date="2022-10" db="EMBL/GenBank/DDBJ databases">
        <title>Aestuariibacter sp. AA17 isolated from Montipora capitata coral fragment.</title>
        <authorList>
            <person name="Emsley S.A."/>
            <person name="Pfannmuller K.M."/>
            <person name="Loughran R.M."/>
            <person name="Shlafstein M."/>
            <person name="Papke E."/>
            <person name="Saw J.H."/>
            <person name="Ushijima B."/>
            <person name="Videau P."/>
        </authorList>
    </citation>
    <scope>NUCLEOTIDE SEQUENCE [LARGE SCALE GENOMIC DNA]</scope>
    <source>
        <strain evidence="1 2">AA17</strain>
    </source>
</reference>
<evidence type="ECO:0000313" key="2">
    <source>
        <dbReference type="Proteomes" id="UP001652504"/>
    </source>
</evidence>
<organism evidence="1 2">
    <name type="scientific">Fluctibacter corallii</name>
    <dbReference type="NCBI Taxonomy" id="2984329"/>
    <lineage>
        <taxon>Bacteria</taxon>
        <taxon>Pseudomonadati</taxon>
        <taxon>Pseudomonadota</taxon>
        <taxon>Gammaproteobacteria</taxon>
        <taxon>Alteromonadales</taxon>
        <taxon>Alteromonadaceae</taxon>
        <taxon>Fluctibacter</taxon>
    </lineage>
</organism>
<protein>
    <submittedName>
        <fullName evidence="1">DUF3301 domain-containing protein</fullName>
    </submittedName>
</protein>
<name>A0ABT3A8I2_9ALTE</name>
<dbReference type="RefSeq" id="WP_263712255.1">
    <property type="nucleotide sequence ID" value="NZ_JAOWKX010000004.1"/>
</dbReference>
<gene>
    <name evidence="1" type="ORF">OE749_09735</name>
</gene>
<keyword evidence="2" id="KW-1185">Reference proteome</keyword>
<accession>A0ABT3A8I2</accession>
<evidence type="ECO:0000313" key="1">
    <source>
        <dbReference type="EMBL" id="MCV2884976.1"/>
    </source>
</evidence>
<comment type="caution">
    <text evidence="1">The sequence shown here is derived from an EMBL/GenBank/DDBJ whole genome shotgun (WGS) entry which is preliminary data.</text>
</comment>
<dbReference type="Proteomes" id="UP001652504">
    <property type="component" value="Unassembled WGS sequence"/>
</dbReference>
<dbReference type="InterPro" id="IPR021732">
    <property type="entry name" value="DUF3301"/>
</dbReference>
<sequence length="103" mass="11872">MTFSLFDLVLLLGIFLIGVQFWRVRAISERANAFLQQYCEKNQLQLISVARSKTRIGAFRGKLDWQTEFRFEFSGNGEDSYQGLLTMAGLYVVNTHLPAYKIN</sequence>